<sequence>MRQSLAIAYFFMSLVAINVIAVLATNRLPFVLNPHELESSQYVITVTGCNNDCDTTCCYCVIKQPPVCLQCCNEDP</sequence>
<evidence type="ECO:0000256" key="1">
    <source>
        <dbReference type="SAM" id="Phobius"/>
    </source>
</evidence>
<accession>A0A803MJW5</accession>
<dbReference type="Gramene" id="AUR62030698-RA">
    <property type="protein sequence ID" value="AUR62030698-RA:cds"/>
    <property type="gene ID" value="AUR62030698"/>
</dbReference>
<proteinExistence type="predicted"/>
<dbReference type="Proteomes" id="UP000596660">
    <property type="component" value="Unplaced"/>
</dbReference>
<reference evidence="2" key="1">
    <citation type="journal article" date="2017" name="Nature">
        <title>The genome of Chenopodium quinoa.</title>
        <authorList>
            <person name="Jarvis D.E."/>
            <person name="Ho Y.S."/>
            <person name="Lightfoot D.J."/>
            <person name="Schmoeckel S.M."/>
            <person name="Li B."/>
            <person name="Borm T.J.A."/>
            <person name="Ohyanagi H."/>
            <person name="Mineta K."/>
            <person name="Michell C.T."/>
            <person name="Saber N."/>
            <person name="Kharbatia N.M."/>
            <person name="Rupper R.R."/>
            <person name="Sharp A.R."/>
            <person name="Dally N."/>
            <person name="Boughton B.A."/>
            <person name="Woo Y.H."/>
            <person name="Gao G."/>
            <person name="Schijlen E.G.W.M."/>
            <person name="Guo X."/>
            <person name="Momin A.A."/>
            <person name="Negrao S."/>
            <person name="Al-Babili S."/>
            <person name="Gehring C."/>
            <person name="Roessner U."/>
            <person name="Jung C."/>
            <person name="Murphy K."/>
            <person name="Arold S.T."/>
            <person name="Gojobori T."/>
            <person name="van der Linden C.G."/>
            <person name="van Loo E.N."/>
            <person name="Jellen E.N."/>
            <person name="Maughan P.J."/>
            <person name="Tester M."/>
        </authorList>
    </citation>
    <scope>NUCLEOTIDE SEQUENCE [LARGE SCALE GENOMIC DNA]</scope>
    <source>
        <strain evidence="2">cv. PI 614886</strain>
    </source>
</reference>
<accession>A0A803MJW0</accession>
<protein>
    <submittedName>
        <fullName evidence="2">Uncharacterized protein</fullName>
    </submittedName>
</protein>
<name>A0A803MJW0_CHEQI</name>
<keyword evidence="1" id="KW-0472">Membrane</keyword>
<dbReference type="EnsemblPlants" id="AUR62030693-RA">
    <property type="protein sequence ID" value="AUR62030693-RA:cds"/>
    <property type="gene ID" value="AUR62030693"/>
</dbReference>
<organism evidence="2 3">
    <name type="scientific">Chenopodium quinoa</name>
    <name type="common">Quinoa</name>
    <dbReference type="NCBI Taxonomy" id="63459"/>
    <lineage>
        <taxon>Eukaryota</taxon>
        <taxon>Viridiplantae</taxon>
        <taxon>Streptophyta</taxon>
        <taxon>Embryophyta</taxon>
        <taxon>Tracheophyta</taxon>
        <taxon>Spermatophyta</taxon>
        <taxon>Magnoliopsida</taxon>
        <taxon>eudicotyledons</taxon>
        <taxon>Gunneridae</taxon>
        <taxon>Pentapetalae</taxon>
        <taxon>Caryophyllales</taxon>
        <taxon>Chenopodiaceae</taxon>
        <taxon>Chenopodioideae</taxon>
        <taxon>Atripliceae</taxon>
        <taxon>Chenopodium</taxon>
    </lineage>
</organism>
<keyword evidence="1" id="KW-1133">Transmembrane helix</keyword>
<keyword evidence="3" id="KW-1185">Reference proteome</keyword>
<reference evidence="2" key="2">
    <citation type="submission" date="2021-03" db="UniProtKB">
        <authorList>
            <consortium name="EnsemblPlants"/>
        </authorList>
    </citation>
    <scope>IDENTIFICATION</scope>
</reference>
<dbReference type="EnsemblPlants" id="AUR62030698-RA">
    <property type="protein sequence ID" value="AUR62030698-RA:cds"/>
    <property type="gene ID" value="AUR62030698"/>
</dbReference>
<evidence type="ECO:0000313" key="3">
    <source>
        <dbReference type="Proteomes" id="UP000596660"/>
    </source>
</evidence>
<evidence type="ECO:0000313" key="2">
    <source>
        <dbReference type="EnsemblPlants" id="AUR62030693-RA:cds"/>
    </source>
</evidence>
<dbReference type="Gramene" id="AUR62030693-RA">
    <property type="protein sequence ID" value="AUR62030693-RA:cds"/>
    <property type="gene ID" value="AUR62030693"/>
</dbReference>
<feature type="transmembrane region" description="Helical" evidence="1">
    <location>
        <begin position="6"/>
        <end position="25"/>
    </location>
</feature>
<keyword evidence="1" id="KW-0812">Transmembrane</keyword>
<dbReference type="OMA" id="NDCDSSC"/>
<dbReference type="AlphaFoldDB" id="A0A803MJW0"/>